<gene>
    <name evidence="4" type="ORF">UFOPK2086_00724</name>
</gene>
<dbReference type="SUPFAM" id="SSF55469">
    <property type="entry name" value="FMN-dependent nitroreductase-like"/>
    <property type="match status" value="1"/>
</dbReference>
<dbReference type="PANTHER" id="PTHR43673:SF10">
    <property type="entry name" value="NADH DEHYDROGENASE_NAD(P)H NITROREDUCTASE XCC3605-RELATED"/>
    <property type="match status" value="1"/>
</dbReference>
<reference evidence="4" key="1">
    <citation type="submission" date="2020-05" db="EMBL/GenBank/DDBJ databases">
        <authorList>
            <person name="Chiriac C."/>
            <person name="Salcher M."/>
            <person name="Ghai R."/>
            <person name="Kavagutti S V."/>
        </authorList>
    </citation>
    <scope>NUCLEOTIDE SEQUENCE</scope>
</reference>
<dbReference type="PANTHER" id="PTHR43673">
    <property type="entry name" value="NAD(P)H NITROREDUCTASE YDGI-RELATED"/>
    <property type="match status" value="1"/>
</dbReference>
<accession>A0A6J6JP79</accession>
<evidence type="ECO:0000256" key="2">
    <source>
        <dbReference type="ARBA" id="ARBA00023002"/>
    </source>
</evidence>
<evidence type="ECO:0000259" key="3">
    <source>
        <dbReference type="Pfam" id="PF00881"/>
    </source>
</evidence>
<organism evidence="4">
    <name type="scientific">freshwater metagenome</name>
    <dbReference type="NCBI Taxonomy" id="449393"/>
    <lineage>
        <taxon>unclassified sequences</taxon>
        <taxon>metagenomes</taxon>
        <taxon>ecological metagenomes</taxon>
    </lineage>
</organism>
<sequence>MSDASHEVTLSEGLATTRSIRRYLPEPIPEDVLRDILFGATRAPSGSNRQPFRFMVFTDSEKSQQVKALIAQGAQKLWGNKRTDDGYDSGSGVVEDSPKARMANTMQQYVENFADVPVLVLAILLRYRDPNPMEGASVYPACQNVLLAARAKGYGGVLTGFHGYVSKELHELLQLPENAFIAATITLGKPAGSHGPVRRVPMNQLVYGDTWGEGASWAIDPDGTAVMKGR</sequence>
<dbReference type="Pfam" id="PF00881">
    <property type="entry name" value="Nitroreductase"/>
    <property type="match status" value="1"/>
</dbReference>
<dbReference type="InterPro" id="IPR000415">
    <property type="entry name" value="Nitroreductase-like"/>
</dbReference>
<dbReference type="Gene3D" id="3.40.109.10">
    <property type="entry name" value="NADH Oxidase"/>
    <property type="match status" value="1"/>
</dbReference>
<dbReference type="AlphaFoldDB" id="A0A6J6JP79"/>
<evidence type="ECO:0000313" key="4">
    <source>
        <dbReference type="EMBL" id="CAB4637579.1"/>
    </source>
</evidence>
<evidence type="ECO:0000256" key="1">
    <source>
        <dbReference type="ARBA" id="ARBA00007118"/>
    </source>
</evidence>
<protein>
    <submittedName>
        <fullName evidence="4">Unannotated protein</fullName>
    </submittedName>
</protein>
<name>A0A6J6JP79_9ZZZZ</name>
<dbReference type="GO" id="GO:0016491">
    <property type="term" value="F:oxidoreductase activity"/>
    <property type="evidence" value="ECO:0007669"/>
    <property type="project" value="UniProtKB-KW"/>
</dbReference>
<dbReference type="InterPro" id="IPR029479">
    <property type="entry name" value="Nitroreductase"/>
</dbReference>
<feature type="domain" description="Nitroreductase" evidence="3">
    <location>
        <begin position="15"/>
        <end position="189"/>
    </location>
</feature>
<keyword evidence="2" id="KW-0560">Oxidoreductase</keyword>
<comment type="similarity">
    <text evidence="1">Belongs to the nitroreductase family.</text>
</comment>
<proteinExistence type="inferred from homology"/>
<dbReference type="EMBL" id="CAEZVQ010000086">
    <property type="protein sequence ID" value="CAB4637579.1"/>
    <property type="molecule type" value="Genomic_DNA"/>
</dbReference>